<name>A0A919P313_9CELL</name>
<dbReference type="InterPro" id="IPR014729">
    <property type="entry name" value="Rossmann-like_a/b/a_fold"/>
</dbReference>
<comment type="caution">
    <text evidence="1">The sequence shown here is derived from an EMBL/GenBank/DDBJ whole genome shotgun (WGS) entry which is preliminary data.</text>
</comment>
<dbReference type="SUPFAM" id="SSF52402">
    <property type="entry name" value="Adenine nucleotide alpha hydrolases-like"/>
    <property type="match status" value="1"/>
</dbReference>
<dbReference type="AlphaFoldDB" id="A0A919P313"/>
<dbReference type="RefSeq" id="WP_203757298.1">
    <property type="nucleotide sequence ID" value="NZ_BONK01000011.1"/>
</dbReference>
<evidence type="ECO:0008006" key="3">
    <source>
        <dbReference type="Google" id="ProtNLM"/>
    </source>
</evidence>
<keyword evidence="2" id="KW-1185">Reference proteome</keyword>
<evidence type="ECO:0000313" key="1">
    <source>
        <dbReference type="EMBL" id="GIG22496.1"/>
    </source>
</evidence>
<sequence>MRRYLIVANQTLDSDQLMHVIADRTGTEDPSEFRLVVPATPVKDLASNAVAIPMPVMGGTLNLPHPPAEAQKLAQAKLDAALKKLAAAGASATGAVSDPDPMHGVEAAMAEGAYDEIIVVTLPSRFSHWLHTDLPDRLAHRFHVPVTHVATEDL</sequence>
<gene>
    <name evidence="1" type="ORF">Cch01nite_32200</name>
</gene>
<reference evidence="1" key="1">
    <citation type="submission" date="2021-01" db="EMBL/GenBank/DDBJ databases">
        <title>Whole genome shotgun sequence of Cellulomonas chitinilytica NBRC 110799.</title>
        <authorList>
            <person name="Komaki H."/>
            <person name="Tamura T."/>
        </authorList>
    </citation>
    <scope>NUCLEOTIDE SEQUENCE</scope>
    <source>
        <strain evidence="1">NBRC 110799</strain>
    </source>
</reference>
<protein>
    <recommendedName>
        <fullName evidence="3">Universal stress protein</fullName>
    </recommendedName>
</protein>
<dbReference type="Proteomes" id="UP000632740">
    <property type="component" value="Unassembled WGS sequence"/>
</dbReference>
<accession>A0A919P313</accession>
<dbReference type="EMBL" id="BONK01000011">
    <property type="protein sequence ID" value="GIG22496.1"/>
    <property type="molecule type" value="Genomic_DNA"/>
</dbReference>
<organism evidence="1 2">
    <name type="scientific">Cellulomonas chitinilytica</name>
    <dbReference type="NCBI Taxonomy" id="398759"/>
    <lineage>
        <taxon>Bacteria</taxon>
        <taxon>Bacillati</taxon>
        <taxon>Actinomycetota</taxon>
        <taxon>Actinomycetes</taxon>
        <taxon>Micrococcales</taxon>
        <taxon>Cellulomonadaceae</taxon>
        <taxon>Cellulomonas</taxon>
    </lineage>
</organism>
<dbReference type="Gene3D" id="3.40.50.620">
    <property type="entry name" value="HUPs"/>
    <property type="match status" value="1"/>
</dbReference>
<proteinExistence type="predicted"/>
<evidence type="ECO:0000313" key="2">
    <source>
        <dbReference type="Proteomes" id="UP000632740"/>
    </source>
</evidence>